<dbReference type="Gene3D" id="2.60.40.10">
    <property type="entry name" value="Immunoglobulins"/>
    <property type="match status" value="1"/>
</dbReference>
<keyword evidence="7" id="KW-0325">Glycoprotein</keyword>
<evidence type="ECO:0000256" key="6">
    <source>
        <dbReference type="ARBA" id="ARBA00023157"/>
    </source>
</evidence>
<dbReference type="GO" id="GO:0002376">
    <property type="term" value="P:immune system process"/>
    <property type="evidence" value="ECO:0007669"/>
    <property type="project" value="UniProtKB-KW"/>
</dbReference>
<evidence type="ECO:0000256" key="3">
    <source>
        <dbReference type="ARBA" id="ARBA00022729"/>
    </source>
</evidence>
<evidence type="ECO:0000256" key="1">
    <source>
        <dbReference type="ARBA" id="ARBA00004236"/>
    </source>
</evidence>
<feature type="transmembrane region" description="Helical" evidence="8">
    <location>
        <begin position="152"/>
        <end position="177"/>
    </location>
</feature>
<keyword evidence="8" id="KW-1133">Transmembrane helix</keyword>
<keyword evidence="6" id="KW-1015">Disulfide bond</keyword>
<dbReference type="OrthoDB" id="9932608at2759"/>
<evidence type="ECO:0000256" key="2">
    <source>
        <dbReference type="ARBA" id="ARBA00022475"/>
    </source>
</evidence>
<dbReference type="GeneID" id="108255587"/>
<evidence type="ECO:0000313" key="12">
    <source>
        <dbReference type="RefSeq" id="XP_017307158.1"/>
    </source>
</evidence>
<dbReference type="SMART" id="SM00409">
    <property type="entry name" value="IG"/>
    <property type="match status" value="1"/>
</dbReference>
<gene>
    <name evidence="12" type="primary">LOC108255587</name>
</gene>
<keyword evidence="4" id="KW-0391">Immunity</keyword>
<dbReference type="KEGG" id="ipu:108255587"/>
<dbReference type="InterPro" id="IPR007110">
    <property type="entry name" value="Ig-like_dom"/>
</dbReference>
<reference evidence="11" key="1">
    <citation type="journal article" date="2016" name="Nat. Commun.">
        <title>The channel catfish genome sequence provides insights into the evolution of scale formation in teleosts.</title>
        <authorList>
            <person name="Liu Z."/>
            <person name="Liu S."/>
            <person name="Yao J."/>
            <person name="Bao L."/>
            <person name="Zhang J."/>
            <person name="Li Y."/>
            <person name="Jiang C."/>
            <person name="Sun L."/>
            <person name="Wang R."/>
            <person name="Zhang Y."/>
            <person name="Zhou T."/>
            <person name="Zeng Q."/>
            <person name="Fu Q."/>
            <person name="Gao S."/>
            <person name="Li N."/>
            <person name="Koren S."/>
            <person name="Jiang Y."/>
            <person name="Zimin A."/>
            <person name="Xu P."/>
            <person name="Phillippy A.M."/>
            <person name="Geng X."/>
            <person name="Song L."/>
            <person name="Sun F."/>
            <person name="Li C."/>
            <person name="Wang X."/>
            <person name="Chen A."/>
            <person name="Jin Y."/>
            <person name="Yuan Z."/>
            <person name="Yang Y."/>
            <person name="Tan S."/>
            <person name="Peatman E."/>
            <person name="Lu J."/>
            <person name="Qin Z."/>
            <person name="Dunham R."/>
            <person name="Li Z."/>
            <person name="Sonstegard T."/>
            <person name="Feng J."/>
            <person name="Danzmann R.G."/>
            <person name="Schroeder S."/>
            <person name="Scheffler B."/>
            <person name="Duke M.V."/>
            <person name="Ballard L."/>
            <person name="Kucuktas H."/>
            <person name="Kaltenboeck L."/>
            <person name="Liu H."/>
            <person name="Armbruster J."/>
            <person name="Xie Y."/>
            <person name="Kirby M.L."/>
            <person name="Tian Y."/>
            <person name="Flanagan M.E."/>
            <person name="Mu W."/>
            <person name="Waldbieser G.C."/>
        </authorList>
    </citation>
    <scope>NUCLEOTIDE SEQUENCE [LARGE SCALE GENOMIC DNA]</scope>
    <source>
        <strain evidence="11">SDA103</strain>
    </source>
</reference>
<dbReference type="InterPro" id="IPR013783">
    <property type="entry name" value="Ig-like_fold"/>
</dbReference>
<dbReference type="InterPro" id="IPR003599">
    <property type="entry name" value="Ig_sub"/>
</dbReference>
<dbReference type="SUPFAM" id="SSF48726">
    <property type="entry name" value="Immunoglobulin"/>
    <property type="match status" value="1"/>
</dbReference>
<evidence type="ECO:0000256" key="9">
    <source>
        <dbReference type="SAM" id="SignalP"/>
    </source>
</evidence>
<name>A0A2D0PKK8_ICTPU</name>
<feature type="signal peptide" evidence="9">
    <location>
        <begin position="1"/>
        <end position="16"/>
    </location>
</feature>
<dbReference type="GO" id="GO:0005886">
    <property type="term" value="C:plasma membrane"/>
    <property type="evidence" value="ECO:0007669"/>
    <property type="project" value="UniProtKB-SubCell"/>
</dbReference>
<dbReference type="InterPro" id="IPR052051">
    <property type="entry name" value="TCR_complex_component"/>
</dbReference>
<dbReference type="PANTHER" id="PTHR19433:SF111">
    <property type="entry name" value="T CELL RECEPTOR ALPHA VARIABLE 4"/>
    <property type="match status" value="1"/>
</dbReference>
<dbReference type="CDD" id="cd00099">
    <property type="entry name" value="IgV"/>
    <property type="match status" value="1"/>
</dbReference>
<accession>A0A2D0PKK8</accession>
<keyword evidence="8" id="KW-0812">Transmembrane</keyword>
<dbReference type="PROSITE" id="PS50835">
    <property type="entry name" value="IG_LIKE"/>
    <property type="match status" value="1"/>
</dbReference>
<dbReference type="PANTHER" id="PTHR19433">
    <property type="entry name" value="T-CELL RECEPTOR ALPHA CHAIN V REGION-RELATED"/>
    <property type="match status" value="1"/>
</dbReference>
<feature type="chain" id="PRO_5012926185" evidence="9">
    <location>
        <begin position="17"/>
        <end position="233"/>
    </location>
</feature>
<evidence type="ECO:0000256" key="7">
    <source>
        <dbReference type="ARBA" id="ARBA00023180"/>
    </source>
</evidence>
<keyword evidence="2" id="KW-1003">Cell membrane</keyword>
<keyword evidence="11" id="KW-1185">Reference proteome</keyword>
<reference evidence="12" key="2">
    <citation type="submission" date="2025-08" db="UniProtKB">
        <authorList>
            <consortium name="RefSeq"/>
        </authorList>
    </citation>
    <scope>IDENTIFICATION</scope>
    <source>
        <tissue evidence="12">Blood</tissue>
    </source>
</reference>
<comment type="subcellular location">
    <subcellularLocation>
        <location evidence="1">Cell membrane</location>
    </subcellularLocation>
</comment>
<keyword evidence="5 8" id="KW-0472">Membrane</keyword>
<dbReference type="InterPro" id="IPR036179">
    <property type="entry name" value="Ig-like_dom_sf"/>
</dbReference>
<evidence type="ECO:0000256" key="4">
    <source>
        <dbReference type="ARBA" id="ARBA00022859"/>
    </source>
</evidence>
<dbReference type="RefSeq" id="XP_017307158.1">
    <property type="nucleotide sequence ID" value="XM_017451669.3"/>
</dbReference>
<proteinExistence type="predicted"/>
<evidence type="ECO:0000313" key="11">
    <source>
        <dbReference type="Proteomes" id="UP000221080"/>
    </source>
</evidence>
<evidence type="ECO:0000259" key="10">
    <source>
        <dbReference type="PROSITE" id="PS50835"/>
    </source>
</evidence>
<organism evidence="11 12">
    <name type="scientific">Ictalurus punctatus</name>
    <name type="common">Channel catfish</name>
    <name type="synonym">Silurus punctatus</name>
    <dbReference type="NCBI Taxonomy" id="7998"/>
    <lineage>
        <taxon>Eukaryota</taxon>
        <taxon>Metazoa</taxon>
        <taxon>Chordata</taxon>
        <taxon>Craniata</taxon>
        <taxon>Vertebrata</taxon>
        <taxon>Euteleostomi</taxon>
        <taxon>Actinopterygii</taxon>
        <taxon>Neopterygii</taxon>
        <taxon>Teleostei</taxon>
        <taxon>Ostariophysi</taxon>
        <taxon>Siluriformes</taxon>
        <taxon>Ictaluridae</taxon>
        <taxon>Ictalurus</taxon>
    </lineage>
</organism>
<feature type="domain" description="Ig-like" evidence="10">
    <location>
        <begin position="9"/>
        <end position="123"/>
    </location>
</feature>
<evidence type="ECO:0000256" key="5">
    <source>
        <dbReference type="ARBA" id="ARBA00023136"/>
    </source>
</evidence>
<keyword evidence="3 9" id="KW-0732">Signal</keyword>
<dbReference type="Proteomes" id="UP000221080">
    <property type="component" value="Chromosome 22"/>
</dbReference>
<dbReference type="AlphaFoldDB" id="A0A2D0PKK8"/>
<protein>
    <submittedName>
        <fullName evidence="12">Uncharacterized protein LOC108255587 isoform X1</fullName>
    </submittedName>
</protein>
<dbReference type="GO" id="GO:0009617">
    <property type="term" value="P:response to bacterium"/>
    <property type="evidence" value="ECO:0007669"/>
    <property type="project" value="TreeGrafter"/>
</dbReference>
<evidence type="ECO:0000256" key="8">
    <source>
        <dbReference type="SAM" id="Phobius"/>
    </source>
</evidence>
<sequence length="233" mass="26303">MLFFLCVMGLLSETLCSSALEAEPGDNVTIWCEHEMDYPGYIFWFYQYLNTASLSTTSVPRLVGCKHFKTSGSPQNCYFYDDPERMVISVYGKRTSLTITAVNVSDTGLYYCSSMQLNQISFSNSSYLKVNGGNETLPKNSQDKAQDPDSSAVFFMLNVVFGAMIVILFGVLIFIILTNRKTHRVDNAEAHQEHDSVNYGPVQLCKKTKRTRGRGEIKELCDVYSYVVYQQLA</sequence>